<evidence type="ECO:0000313" key="4">
    <source>
        <dbReference type="Proteomes" id="UP000004200"/>
    </source>
</evidence>
<evidence type="ECO:0000313" key="3">
    <source>
        <dbReference type="EMBL" id="EGV31440.1"/>
    </source>
</evidence>
<dbReference type="STRING" id="765913.ThidrDRAFT_2062"/>
<accession>G2E199</accession>
<keyword evidence="4" id="KW-1185">Reference proteome</keyword>
<proteinExistence type="predicted"/>
<organism evidence="3 4">
    <name type="scientific">Thiorhodococcus drewsii AZ1</name>
    <dbReference type="NCBI Taxonomy" id="765913"/>
    <lineage>
        <taxon>Bacteria</taxon>
        <taxon>Pseudomonadati</taxon>
        <taxon>Pseudomonadota</taxon>
        <taxon>Gammaproteobacteria</taxon>
        <taxon>Chromatiales</taxon>
        <taxon>Chromatiaceae</taxon>
        <taxon>Thiorhodococcus</taxon>
    </lineage>
</organism>
<feature type="transmembrane region" description="Helical" evidence="2">
    <location>
        <begin position="15"/>
        <end position="33"/>
    </location>
</feature>
<dbReference type="OrthoDB" id="5768987at2"/>
<protein>
    <submittedName>
        <fullName evidence="3">Uncharacterized protein</fullName>
    </submittedName>
</protein>
<keyword evidence="2" id="KW-0812">Transmembrane</keyword>
<reference evidence="3 4" key="1">
    <citation type="submission" date="2011-06" db="EMBL/GenBank/DDBJ databases">
        <title>The draft genome of Thiorhodococcus drewsii AZ1.</title>
        <authorList>
            <consortium name="US DOE Joint Genome Institute (JGI-PGF)"/>
            <person name="Lucas S."/>
            <person name="Han J."/>
            <person name="Lapidus A."/>
            <person name="Cheng J.-F."/>
            <person name="Goodwin L."/>
            <person name="Pitluck S."/>
            <person name="Peters L."/>
            <person name="Land M.L."/>
            <person name="Hauser L."/>
            <person name="Vogl K."/>
            <person name="Liu Z."/>
            <person name="Imhoff J."/>
            <person name="Thiel V."/>
            <person name="Frigaard N.-U."/>
            <person name="Bryant D.A."/>
            <person name="Woyke T.J."/>
        </authorList>
    </citation>
    <scope>NUCLEOTIDE SEQUENCE [LARGE SCALE GENOMIC DNA]</scope>
    <source>
        <strain evidence="3 4">AZ1</strain>
    </source>
</reference>
<feature type="region of interest" description="Disordered" evidence="1">
    <location>
        <begin position="63"/>
        <end position="103"/>
    </location>
</feature>
<dbReference type="Proteomes" id="UP000004200">
    <property type="component" value="Unassembled WGS sequence"/>
</dbReference>
<evidence type="ECO:0000256" key="2">
    <source>
        <dbReference type="SAM" id="Phobius"/>
    </source>
</evidence>
<name>G2E199_9GAMM</name>
<dbReference type="RefSeq" id="WP_007040776.1">
    <property type="nucleotide sequence ID" value="NZ_AFWT01000012.1"/>
</dbReference>
<dbReference type="PATRIC" id="fig|765913.3.peg.2098"/>
<dbReference type="AlphaFoldDB" id="G2E199"/>
<evidence type="ECO:0000256" key="1">
    <source>
        <dbReference type="SAM" id="MobiDB-lite"/>
    </source>
</evidence>
<feature type="compositionally biased region" description="Low complexity" evidence="1">
    <location>
        <begin position="71"/>
        <end position="83"/>
    </location>
</feature>
<feature type="compositionally biased region" description="Low complexity" evidence="1">
    <location>
        <begin position="157"/>
        <end position="174"/>
    </location>
</feature>
<feature type="region of interest" description="Disordered" evidence="1">
    <location>
        <begin position="157"/>
        <end position="187"/>
    </location>
</feature>
<gene>
    <name evidence="3" type="ORF">ThidrDRAFT_2062</name>
</gene>
<keyword evidence="2" id="KW-1133">Transmembrane helix</keyword>
<sequence>MANADNAAPRSSLGWLPKLVLWGVVIAFGYLYLSSIDREEGKPTAAAFMDSLAKLSPVPIKVLPNDHEGEASSGEETAAAEESTATEEPKVVATSVAEERKPVREAESSVFANSLIKQQAPASAAVEQKVEAPVSAAPAASAPGFMSQPRPMAPAFAAPAPAPAQEAPAVADAPRQQMPSSSVPAGSYGWEAASKRRAEMMARYEAMRREADARMRQQWEQMRTYAPPVPYGYGYPGYGPAVYPPGVYAPAQ</sequence>
<dbReference type="EMBL" id="AFWT01000012">
    <property type="protein sequence ID" value="EGV31440.1"/>
    <property type="molecule type" value="Genomic_DNA"/>
</dbReference>
<comment type="caution">
    <text evidence="3">The sequence shown here is derived from an EMBL/GenBank/DDBJ whole genome shotgun (WGS) entry which is preliminary data.</text>
</comment>
<keyword evidence="2" id="KW-0472">Membrane</keyword>
<dbReference type="eggNOG" id="ENOG5032S3A">
    <property type="taxonomic scope" value="Bacteria"/>
</dbReference>